<organism evidence="2 3">
    <name type="scientific">Sinorhizobium fredii (strain HH103)</name>
    <dbReference type="NCBI Taxonomy" id="1117943"/>
    <lineage>
        <taxon>Bacteria</taxon>
        <taxon>Pseudomonadati</taxon>
        <taxon>Pseudomonadota</taxon>
        <taxon>Alphaproteobacteria</taxon>
        <taxon>Hyphomicrobiales</taxon>
        <taxon>Rhizobiaceae</taxon>
        <taxon>Sinorhizobium/Ensifer group</taxon>
        <taxon>Sinorhizobium</taxon>
    </lineage>
</organism>
<accession>G9AHL7</accession>
<evidence type="ECO:0000313" key="2">
    <source>
        <dbReference type="EMBL" id="CCF00549.1"/>
    </source>
</evidence>
<dbReference type="HOGENOM" id="CLU_075053_4_2_5"/>
<name>G9AHL7_SINF1</name>
<dbReference type="InterPro" id="IPR014710">
    <property type="entry name" value="RmlC-like_jellyroll"/>
</dbReference>
<feature type="domain" description="Cyclic nucleotide-binding" evidence="1">
    <location>
        <begin position="17"/>
        <end position="110"/>
    </location>
</feature>
<dbReference type="InterPro" id="IPR000595">
    <property type="entry name" value="cNMP-bd_dom"/>
</dbReference>
<keyword evidence="2" id="KW-0614">Plasmid</keyword>
<dbReference type="GO" id="GO:0005829">
    <property type="term" value="C:cytosol"/>
    <property type="evidence" value="ECO:0007669"/>
    <property type="project" value="TreeGrafter"/>
</dbReference>
<sequence>MVHRWVVSRPSACQSVAFSDMIAIMLEQLITYLRPKALGKKSFAKGENLFHQDDPVRTLFLVTSGCVNLVRYQADGSPTVLQRSTPGTVLAEASVFSQWYHCDAVAAIATEALLVPIGEVRQLLEHDAAFATAWMAHLSRELQRARKRSEIASLRTVGARLEAWIVWNDGVLPGKGEWKRLADEIGVSAEALYRELSRRRRPSRSG</sequence>
<reference evidence="2 3" key="1">
    <citation type="journal article" date="2012" name="J. Bacteriol.">
        <title>Genome sequence of the soybean symbiont Sinorhizobium fredii HH103.</title>
        <authorList>
            <person name="Weidner S."/>
            <person name="Becker A."/>
            <person name="Bonilla I."/>
            <person name="Jaenicke S."/>
            <person name="Lloret J."/>
            <person name="Margaret I."/>
            <person name="Puhler A."/>
            <person name="Ruiz-Sainz J.E."/>
            <person name="Schneiker-Bekel S."/>
            <person name="Szczepanowski R."/>
            <person name="Vinardell J.M."/>
            <person name="Zehner S."/>
            <person name="Gottfert M."/>
        </authorList>
    </citation>
    <scope>NUCLEOTIDE SEQUENCE [LARGE SCALE GENOMIC DNA]</scope>
    <source>
        <strain evidence="2 3">HH103</strain>
        <plasmid evidence="3">pSfHH103e</plasmid>
    </source>
</reference>
<gene>
    <name evidence="2" type="ordered locus">SFHH103_06089</name>
</gene>
<dbReference type="PROSITE" id="PS50042">
    <property type="entry name" value="CNMP_BINDING_3"/>
    <property type="match status" value="1"/>
</dbReference>
<dbReference type="PANTHER" id="PTHR24567:SF26">
    <property type="entry name" value="REGULATORY PROTEIN YEIL"/>
    <property type="match status" value="1"/>
</dbReference>
<dbReference type="InterPro" id="IPR018490">
    <property type="entry name" value="cNMP-bd_dom_sf"/>
</dbReference>
<dbReference type="CDD" id="cd00038">
    <property type="entry name" value="CAP_ED"/>
    <property type="match status" value="1"/>
</dbReference>
<dbReference type="AlphaFoldDB" id="G9AHL7"/>
<dbReference type="SMART" id="SM00100">
    <property type="entry name" value="cNMP"/>
    <property type="match status" value="1"/>
</dbReference>
<dbReference type="GO" id="GO:0003700">
    <property type="term" value="F:DNA-binding transcription factor activity"/>
    <property type="evidence" value="ECO:0007669"/>
    <property type="project" value="TreeGrafter"/>
</dbReference>
<protein>
    <recommendedName>
        <fullName evidence="1">Cyclic nucleotide-binding domain-containing protein</fullName>
    </recommendedName>
</protein>
<dbReference type="EMBL" id="HE616899">
    <property type="protein sequence ID" value="CCF00549.1"/>
    <property type="molecule type" value="Genomic_DNA"/>
</dbReference>
<dbReference type="Pfam" id="PF00027">
    <property type="entry name" value="cNMP_binding"/>
    <property type="match status" value="1"/>
</dbReference>
<dbReference type="KEGG" id="sfh:SFHH103_06089"/>
<evidence type="ECO:0000259" key="1">
    <source>
        <dbReference type="PROSITE" id="PS50042"/>
    </source>
</evidence>
<dbReference type="Gene3D" id="2.60.120.10">
    <property type="entry name" value="Jelly Rolls"/>
    <property type="match status" value="1"/>
</dbReference>
<dbReference type="PANTHER" id="PTHR24567">
    <property type="entry name" value="CRP FAMILY TRANSCRIPTIONAL REGULATORY PROTEIN"/>
    <property type="match status" value="1"/>
</dbReference>
<dbReference type="SUPFAM" id="SSF51206">
    <property type="entry name" value="cAMP-binding domain-like"/>
    <property type="match status" value="1"/>
</dbReference>
<dbReference type="InterPro" id="IPR050397">
    <property type="entry name" value="Env_Response_Regulators"/>
</dbReference>
<dbReference type="Proteomes" id="UP000007735">
    <property type="component" value="Plasmid pSfHH103e"/>
</dbReference>
<proteinExistence type="predicted"/>
<geneLocation type="plasmid" evidence="2 3">
    <name>pSfHH103e</name>
</geneLocation>
<evidence type="ECO:0000313" key="3">
    <source>
        <dbReference type="Proteomes" id="UP000007735"/>
    </source>
</evidence>